<gene>
    <name evidence="1" type="ORF">HZU40_23730</name>
</gene>
<dbReference type="KEGG" id="mflu:HZU40_23730"/>
<dbReference type="Proteomes" id="UP000515498">
    <property type="component" value="Chromosome"/>
</dbReference>
<evidence type="ECO:0000313" key="1">
    <source>
        <dbReference type="EMBL" id="QNJ91207.1"/>
    </source>
</evidence>
<dbReference type="AlphaFoldDB" id="A0A7G8PA41"/>
<dbReference type="RefSeq" id="WP_187096019.1">
    <property type="nucleotide sequence ID" value="NZ_CP059894.1"/>
</dbReference>
<accession>A0A7G8PA41</accession>
<proteinExistence type="predicted"/>
<protein>
    <submittedName>
        <fullName evidence="1">Uncharacterized protein</fullName>
    </submittedName>
</protein>
<name>A0A7G8PA41_9MYCO</name>
<organism evidence="1 2">
    <name type="scientific">Mycolicibacterium fluoranthenivorans</name>
    <dbReference type="NCBI Taxonomy" id="258505"/>
    <lineage>
        <taxon>Bacteria</taxon>
        <taxon>Bacillati</taxon>
        <taxon>Actinomycetota</taxon>
        <taxon>Actinomycetes</taxon>
        <taxon>Mycobacteriales</taxon>
        <taxon>Mycobacteriaceae</taxon>
        <taxon>Mycolicibacterium</taxon>
    </lineage>
</organism>
<evidence type="ECO:0000313" key="2">
    <source>
        <dbReference type="Proteomes" id="UP000515498"/>
    </source>
</evidence>
<reference evidence="1 2" key="1">
    <citation type="submission" date="2020-07" db="EMBL/GenBank/DDBJ databases">
        <title>Draft genome sequence of four isobutane-metabolizing strains capable of cometabolically degrading diverse ether contaminants.</title>
        <authorList>
            <person name="Chen W."/>
            <person name="Faulkner N."/>
            <person name="Smith C."/>
            <person name="Hyman M."/>
        </authorList>
    </citation>
    <scope>NUCLEOTIDE SEQUENCE [LARGE SCALE GENOMIC DNA]</scope>
    <source>
        <strain evidence="1 2">2A</strain>
    </source>
</reference>
<sequence>MVAELFPGDDAWNAQRIAISIGTAVELLLKHALARQSFHLLPDRYAVETALTLDDKGTLENDLPQLTTVTGLVAFDRANAQCGLKLNKNDFERIFQVRNAAIHLGVASRTANEAAFGKMVLLTDKVFTHLGTEPSERVRYWGGEDAEKFVRAIVDQAVIEARTRYERLLRRAREDYQRLAHGLLSAGRADVIKQFAAVPPTINTAAEEASTHQCPACQNMGWVVYKVRRSHPMVEYSDDGEYGYRPVGDAYVERDGFADRFECGVCRLKLACREDLVEAAVPLEVALETDDATEAEIDDYEEALVDLHIQSMVDERRGK</sequence>
<dbReference type="EMBL" id="CP059894">
    <property type="protein sequence ID" value="QNJ91207.1"/>
    <property type="molecule type" value="Genomic_DNA"/>
</dbReference>